<protein>
    <submittedName>
        <fullName evidence="1">Uncharacterized protein</fullName>
    </submittedName>
</protein>
<keyword evidence="2" id="KW-1185">Reference proteome</keyword>
<comment type="caution">
    <text evidence="1">The sequence shown here is derived from an EMBL/GenBank/DDBJ whole genome shotgun (WGS) entry which is preliminary data.</text>
</comment>
<accession>A0A8X6WNK1</accession>
<name>A0A8X6WNK1_9ARAC</name>
<dbReference type="EMBL" id="BMAV01000198">
    <property type="protein sequence ID" value="GFY37251.1"/>
    <property type="molecule type" value="Genomic_DNA"/>
</dbReference>
<gene>
    <name evidence="1" type="ORF">TNIN_336871</name>
</gene>
<reference evidence="1" key="1">
    <citation type="submission" date="2020-08" db="EMBL/GenBank/DDBJ databases">
        <title>Multicomponent nature underlies the extraordinary mechanical properties of spider dragline silk.</title>
        <authorList>
            <person name="Kono N."/>
            <person name="Nakamura H."/>
            <person name="Mori M."/>
            <person name="Yoshida Y."/>
            <person name="Ohtoshi R."/>
            <person name="Malay A.D."/>
            <person name="Moran D.A.P."/>
            <person name="Tomita M."/>
            <person name="Numata K."/>
            <person name="Arakawa K."/>
        </authorList>
    </citation>
    <scope>NUCLEOTIDE SEQUENCE</scope>
</reference>
<sequence>MARNISYLLNGGDERRGYGPLAQVPPLDGRTWYLHDKFNGKNAPFNRDPTPDKWSIQNADKTCYEAWGKEGCAVRWVNRMLSTRMNSSSDITRINSNSKEKGGIFENIRVIQSVVERELRRANTKTS</sequence>
<evidence type="ECO:0000313" key="1">
    <source>
        <dbReference type="EMBL" id="GFY37251.1"/>
    </source>
</evidence>
<dbReference type="Proteomes" id="UP000886998">
    <property type="component" value="Unassembled WGS sequence"/>
</dbReference>
<organism evidence="1 2">
    <name type="scientific">Trichonephila inaurata madagascariensis</name>
    <dbReference type="NCBI Taxonomy" id="2747483"/>
    <lineage>
        <taxon>Eukaryota</taxon>
        <taxon>Metazoa</taxon>
        <taxon>Ecdysozoa</taxon>
        <taxon>Arthropoda</taxon>
        <taxon>Chelicerata</taxon>
        <taxon>Arachnida</taxon>
        <taxon>Araneae</taxon>
        <taxon>Araneomorphae</taxon>
        <taxon>Entelegynae</taxon>
        <taxon>Araneoidea</taxon>
        <taxon>Nephilidae</taxon>
        <taxon>Trichonephila</taxon>
        <taxon>Trichonephila inaurata</taxon>
    </lineage>
</organism>
<proteinExistence type="predicted"/>
<dbReference type="AlphaFoldDB" id="A0A8X6WNK1"/>
<evidence type="ECO:0000313" key="2">
    <source>
        <dbReference type="Proteomes" id="UP000886998"/>
    </source>
</evidence>